<evidence type="ECO:0000313" key="3">
    <source>
        <dbReference type="Proteomes" id="UP000439113"/>
    </source>
</evidence>
<keyword evidence="2" id="KW-0489">Methyltransferase</keyword>
<dbReference type="Gene3D" id="3.40.50.150">
    <property type="entry name" value="Vaccinia Virus protein VP39"/>
    <property type="match status" value="1"/>
</dbReference>
<dbReference type="Proteomes" id="UP000439113">
    <property type="component" value="Unassembled WGS sequence"/>
</dbReference>
<evidence type="ECO:0000259" key="1">
    <source>
        <dbReference type="Pfam" id="PF13649"/>
    </source>
</evidence>
<proteinExistence type="predicted"/>
<dbReference type="AlphaFoldDB" id="A0A6N8DRE9"/>
<dbReference type="Gene3D" id="1.10.10.10">
    <property type="entry name" value="Winged helix-like DNA-binding domain superfamily/Winged helix DNA-binding domain"/>
    <property type="match status" value="1"/>
</dbReference>
<dbReference type="Pfam" id="PF13649">
    <property type="entry name" value="Methyltransf_25"/>
    <property type="match status" value="1"/>
</dbReference>
<comment type="caution">
    <text evidence="2">The sequence shown here is derived from an EMBL/GenBank/DDBJ whole genome shotgun (WGS) entry which is preliminary data.</text>
</comment>
<reference evidence="2 3" key="1">
    <citation type="submission" date="2019-11" db="EMBL/GenBank/DDBJ databases">
        <title>Whole-genome sequence of a Rhodoblastus acidophilus DSM 142.</title>
        <authorList>
            <person name="Kyndt J.A."/>
            <person name="Meyer T.E."/>
        </authorList>
    </citation>
    <scope>NUCLEOTIDE SEQUENCE [LARGE SCALE GENOMIC DNA]</scope>
    <source>
        <strain evidence="2 3">DSM 142</strain>
    </source>
</reference>
<dbReference type="InterPro" id="IPR036388">
    <property type="entry name" value="WH-like_DNA-bd_sf"/>
</dbReference>
<dbReference type="GO" id="GO:0032259">
    <property type="term" value="P:methylation"/>
    <property type="evidence" value="ECO:0007669"/>
    <property type="project" value="UniProtKB-KW"/>
</dbReference>
<organism evidence="2 3">
    <name type="scientific">Rhodoblastus acidophilus</name>
    <name type="common">Rhodopseudomonas acidophila</name>
    <dbReference type="NCBI Taxonomy" id="1074"/>
    <lineage>
        <taxon>Bacteria</taxon>
        <taxon>Pseudomonadati</taxon>
        <taxon>Pseudomonadota</taxon>
        <taxon>Alphaproteobacteria</taxon>
        <taxon>Hyphomicrobiales</taxon>
        <taxon>Rhodoblastaceae</taxon>
        <taxon>Rhodoblastus</taxon>
    </lineage>
</organism>
<gene>
    <name evidence="2" type="ORF">GJ654_12210</name>
</gene>
<dbReference type="SUPFAM" id="SSF53335">
    <property type="entry name" value="S-adenosyl-L-methionine-dependent methyltransferases"/>
    <property type="match status" value="1"/>
</dbReference>
<feature type="domain" description="Methyltransferase" evidence="1">
    <location>
        <begin position="167"/>
        <end position="264"/>
    </location>
</feature>
<protein>
    <submittedName>
        <fullName evidence="2">Methyltransferase domain-containing protein</fullName>
    </submittedName>
</protein>
<dbReference type="EMBL" id="WNKS01000010">
    <property type="protein sequence ID" value="MTV31753.1"/>
    <property type="molecule type" value="Genomic_DNA"/>
</dbReference>
<name>A0A6N8DRE9_RHOAC</name>
<sequence length="338" mass="36939">MSDLKTRFREMARGAQTLGLGYIGVANGLFSALRGLGSARVEALAHAACMDEGYVRRWCDAAYAFGLLEADGDNFRLSEMGAALDPESEDTLMPVAGHAMMSMHMAERAASFMRDGARPGEAVMFERETLGPLFGPMLEGSFSRLFRKMIAPNLPVFAEVAERGGLVVDLGCGNGWYLRALLRDRPLLRGLGVDGFEGNIVQARALAEQAGMSDRLSFVQSDLHAFELDEKADLIAMNRALHHVWEAGAQTFIARLRDALKPGGVVAIWEPDWPEDRAQLRTPARQGFAFQNLTEHVQGNHLLRAVEIAQAFEDAGMGVEIFRFAEGQEAVIVARKAG</sequence>
<dbReference type="InterPro" id="IPR041698">
    <property type="entry name" value="Methyltransf_25"/>
</dbReference>
<dbReference type="OrthoDB" id="9791837at2"/>
<dbReference type="PANTHER" id="PTHR45128">
    <property type="entry name" value="METHYLTRANSFERASE TYPE 11"/>
    <property type="match status" value="1"/>
</dbReference>
<dbReference type="RefSeq" id="WP_155446436.1">
    <property type="nucleotide sequence ID" value="NZ_JAOQNR010000012.1"/>
</dbReference>
<dbReference type="InterPro" id="IPR053173">
    <property type="entry name" value="SAM-binding_MTase"/>
</dbReference>
<dbReference type="InterPro" id="IPR029063">
    <property type="entry name" value="SAM-dependent_MTases_sf"/>
</dbReference>
<dbReference type="CDD" id="cd02440">
    <property type="entry name" value="AdoMet_MTases"/>
    <property type="match status" value="1"/>
</dbReference>
<accession>A0A6N8DRE9</accession>
<keyword evidence="2" id="KW-0808">Transferase</keyword>
<evidence type="ECO:0000313" key="2">
    <source>
        <dbReference type="EMBL" id="MTV31753.1"/>
    </source>
</evidence>
<dbReference type="GO" id="GO:0008168">
    <property type="term" value="F:methyltransferase activity"/>
    <property type="evidence" value="ECO:0007669"/>
    <property type="project" value="UniProtKB-KW"/>
</dbReference>